<accession>A0ABW2H058</accession>
<keyword evidence="1" id="KW-0812">Transmembrane</keyword>
<protein>
    <recommendedName>
        <fullName evidence="4">Transmembrane protein</fullName>
    </recommendedName>
</protein>
<proteinExistence type="predicted"/>
<evidence type="ECO:0008006" key="4">
    <source>
        <dbReference type="Google" id="ProtNLM"/>
    </source>
</evidence>
<sequence length="159" mass="17651">MARRSWWEGARWYAFTAVILAVLLGSETARLWRAWQVHGTVLAGPLLAAMVLALVTGAMLWWLGWIFVSERVSPTWNLVLFVGGGLWAVGMLVLFVGTHQMRGVRLVYEAFERPDTASQVTAVAYQAFVWAGMLVAMSVFARSWYRAGGFGADTPQPMP</sequence>
<feature type="transmembrane region" description="Helical" evidence="1">
    <location>
        <begin position="75"/>
        <end position="97"/>
    </location>
</feature>
<evidence type="ECO:0000313" key="3">
    <source>
        <dbReference type="Proteomes" id="UP001596392"/>
    </source>
</evidence>
<keyword evidence="1" id="KW-1133">Transmembrane helix</keyword>
<feature type="transmembrane region" description="Helical" evidence="1">
    <location>
        <begin position="44"/>
        <end position="68"/>
    </location>
</feature>
<organism evidence="2 3">
    <name type="scientific">Catellatospora aurea</name>
    <dbReference type="NCBI Taxonomy" id="1337874"/>
    <lineage>
        <taxon>Bacteria</taxon>
        <taxon>Bacillati</taxon>
        <taxon>Actinomycetota</taxon>
        <taxon>Actinomycetes</taxon>
        <taxon>Micromonosporales</taxon>
        <taxon>Micromonosporaceae</taxon>
        <taxon>Catellatospora</taxon>
    </lineage>
</organism>
<name>A0ABW2H058_9ACTN</name>
<dbReference type="RefSeq" id="WP_376808489.1">
    <property type="nucleotide sequence ID" value="NZ_JBHTAC010000027.1"/>
</dbReference>
<keyword evidence="3" id="KW-1185">Reference proteome</keyword>
<dbReference type="EMBL" id="JBHTAC010000027">
    <property type="protein sequence ID" value="MFC7245579.1"/>
    <property type="molecule type" value="Genomic_DNA"/>
</dbReference>
<reference evidence="3" key="1">
    <citation type="journal article" date="2019" name="Int. J. Syst. Evol. Microbiol.">
        <title>The Global Catalogue of Microorganisms (GCM) 10K type strain sequencing project: providing services to taxonomists for standard genome sequencing and annotation.</title>
        <authorList>
            <consortium name="The Broad Institute Genomics Platform"/>
            <consortium name="The Broad Institute Genome Sequencing Center for Infectious Disease"/>
            <person name="Wu L."/>
            <person name="Ma J."/>
        </authorList>
    </citation>
    <scope>NUCLEOTIDE SEQUENCE [LARGE SCALE GENOMIC DNA]</scope>
    <source>
        <strain evidence="3">CGMCC 1.9106</strain>
    </source>
</reference>
<keyword evidence="1" id="KW-0472">Membrane</keyword>
<gene>
    <name evidence="2" type="ORF">ACFQO7_24160</name>
</gene>
<evidence type="ECO:0000313" key="2">
    <source>
        <dbReference type="EMBL" id="MFC7245579.1"/>
    </source>
</evidence>
<comment type="caution">
    <text evidence="2">The sequence shown here is derived from an EMBL/GenBank/DDBJ whole genome shotgun (WGS) entry which is preliminary data.</text>
</comment>
<feature type="transmembrane region" description="Helical" evidence="1">
    <location>
        <begin position="117"/>
        <end position="140"/>
    </location>
</feature>
<evidence type="ECO:0000256" key="1">
    <source>
        <dbReference type="SAM" id="Phobius"/>
    </source>
</evidence>
<feature type="transmembrane region" description="Helical" evidence="1">
    <location>
        <begin position="12"/>
        <end position="32"/>
    </location>
</feature>
<dbReference type="Proteomes" id="UP001596392">
    <property type="component" value="Unassembled WGS sequence"/>
</dbReference>